<comment type="caution">
    <text evidence="2">The sequence shown here is derived from an EMBL/GenBank/DDBJ whole genome shotgun (WGS) entry which is preliminary data.</text>
</comment>
<protein>
    <submittedName>
        <fullName evidence="2">Uncharacterized protein</fullName>
    </submittedName>
</protein>
<feature type="region of interest" description="Disordered" evidence="1">
    <location>
        <begin position="35"/>
        <end position="59"/>
    </location>
</feature>
<reference evidence="2 3" key="1">
    <citation type="journal article" date="2021" name="BMC Genomics">
        <title>Datura genome reveals duplications of psychoactive alkaloid biosynthetic genes and high mutation rate following tissue culture.</title>
        <authorList>
            <person name="Rajewski A."/>
            <person name="Carter-House D."/>
            <person name="Stajich J."/>
            <person name="Litt A."/>
        </authorList>
    </citation>
    <scope>NUCLEOTIDE SEQUENCE [LARGE SCALE GENOMIC DNA]</scope>
    <source>
        <strain evidence="2">AR-01</strain>
    </source>
</reference>
<gene>
    <name evidence="2" type="ORF">HAX54_007858</name>
</gene>
<sequence length="59" mass="6938">MGRRPKNTILTVNPTPVQLGRGLNQWEKMEHRAHQLKQGSRNEHPMLWVRPPKVSWADE</sequence>
<feature type="non-terminal residue" evidence="2">
    <location>
        <position position="59"/>
    </location>
</feature>
<dbReference type="Proteomes" id="UP000823775">
    <property type="component" value="Unassembled WGS sequence"/>
</dbReference>
<evidence type="ECO:0000313" key="2">
    <source>
        <dbReference type="EMBL" id="MCD7450672.1"/>
    </source>
</evidence>
<proteinExistence type="predicted"/>
<accession>A0ABS8RV30</accession>
<evidence type="ECO:0000313" key="3">
    <source>
        <dbReference type="Proteomes" id="UP000823775"/>
    </source>
</evidence>
<dbReference type="EMBL" id="JACEIK010000140">
    <property type="protein sequence ID" value="MCD7450672.1"/>
    <property type="molecule type" value="Genomic_DNA"/>
</dbReference>
<organism evidence="2 3">
    <name type="scientific">Datura stramonium</name>
    <name type="common">Jimsonweed</name>
    <name type="synonym">Common thornapple</name>
    <dbReference type="NCBI Taxonomy" id="4076"/>
    <lineage>
        <taxon>Eukaryota</taxon>
        <taxon>Viridiplantae</taxon>
        <taxon>Streptophyta</taxon>
        <taxon>Embryophyta</taxon>
        <taxon>Tracheophyta</taxon>
        <taxon>Spermatophyta</taxon>
        <taxon>Magnoliopsida</taxon>
        <taxon>eudicotyledons</taxon>
        <taxon>Gunneridae</taxon>
        <taxon>Pentapetalae</taxon>
        <taxon>asterids</taxon>
        <taxon>lamiids</taxon>
        <taxon>Solanales</taxon>
        <taxon>Solanaceae</taxon>
        <taxon>Solanoideae</taxon>
        <taxon>Datureae</taxon>
        <taxon>Datura</taxon>
    </lineage>
</organism>
<evidence type="ECO:0000256" key="1">
    <source>
        <dbReference type="SAM" id="MobiDB-lite"/>
    </source>
</evidence>
<name>A0ABS8RV30_DATST</name>
<keyword evidence="3" id="KW-1185">Reference proteome</keyword>